<dbReference type="InterPro" id="IPR016195">
    <property type="entry name" value="Pol/histidinol_Pase-like"/>
</dbReference>
<evidence type="ECO:0000256" key="7">
    <source>
        <dbReference type="ARBA" id="ARBA00049158"/>
    </source>
</evidence>
<dbReference type="InParanoid" id="G8JPY8"/>
<dbReference type="KEGG" id="erc:Ecym_2752"/>
<dbReference type="OrthoDB" id="5957391at2759"/>
<dbReference type="InterPro" id="IPR004013">
    <property type="entry name" value="PHP_dom"/>
</dbReference>
<evidence type="ECO:0000256" key="6">
    <source>
        <dbReference type="ARBA" id="ARBA00023102"/>
    </source>
</evidence>
<keyword evidence="4 8" id="KW-0028">Amino-acid biosynthesis</keyword>
<dbReference type="GeneID" id="11468505"/>
<dbReference type="FunCoup" id="G8JPY8">
    <property type="interactions" value="127"/>
</dbReference>
<keyword evidence="5 8" id="KW-0378">Hydrolase</keyword>
<dbReference type="STRING" id="931890.G8JPY8"/>
<accession>G8JPY8</accession>
<name>G8JPY8_ERECY</name>
<dbReference type="GO" id="GO:0005737">
    <property type="term" value="C:cytoplasm"/>
    <property type="evidence" value="ECO:0007669"/>
    <property type="project" value="TreeGrafter"/>
</dbReference>
<evidence type="ECO:0000256" key="4">
    <source>
        <dbReference type="ARBA" id="ARBA00022605"/>
    </source>
</evidence>
<dbReference type="OMA" id="DYDRPMY"/>
<dbReference type="SUPFAM" id="SSF89550">
    <property type="entry name" value="PHP domain-like"/>
    <property type="match status" value="1"/>
</dbReference>
<gene>
    <name evidence="10" type="ordered locus">Ecym_2752</name>
</gene>
<dbReference type="PANTHER" id="PTHR21039:SF0">
    <property type="entry name" value="HISTIDINOL-PHOSPHATASE"/>
    <property type="match status" value="1"/>
</dbReference>
<dbReference type="UniPathway" id="UPA00031">
    <property type="reaction ID" value="UER00013"/>
</dbReference>
<dbReference type="GO" id="GO:0004401">
    <property type="term" value="F:histidinol-phosphatase activity"/>
    <property type="evidence" value="ECO:0007669"/>
    <property type="project" value="UniProtKB-UniRule"/>
</dbReference>
<sequence length="339" mass="38947">MFSHHSHSGDYISHGVDTLDAIVEEVQRRGFHTYCLTEHMPRLEETLLYPEERTTDSLNDLKRLRLQFQKYLEHSQRIKKQIVDVNLIVGMEVEGCNSKHIGYARDLMDQHKEVLKFCVGSIHHVNDIPIDYNQALWFAALESSGNNLRKFLLDYFELQYDMLKTLKPKVVGHFDLIRLFMPEDGMFVDKSTGEVAFSATKDDLDLGTWTRVMDISPSLISIWSDVEAVVIRNIAFINSYKGLIEINSSGIRKGLVEPYPHRDVANLVKKYANSRFVLSDDAHSVAQVGVAYNKTLQYIEHVLQLQGIYYLSEIHNGAELDVKYMSLGEIKANSFWKSN</sequence>
<reference evidence="11" key="1">
    <citation type="journal article" date="2012" name="G3 (Bethesda)">
        <title>Pichia sorbitophila, an interspecies yeast hybrid reveals early steps of genome resolution following polyploidization.</title>
        <authorList>
            <person name="Leh Louis V."/>
            <person name="Despons L."/>
            <person name="Friedrich A."/>
            <person name="Martin T."/>
            <person name="Durrens P."/>
            <person name="Casaregola S."/>
            <person name="Neuveglise C."/>
            <person name="Fairhead C."/>
            <person name="Marck C."/>
            <person name="Cruz J.A."/>
            <person name="Straub M.L."/>
            <person name="Kugler V."/>
            <person name="Sacerdot C."/>
            <person name="Uzunov Z."/>
            <person name="Thierry A."/>
            <person name="Weiss S."/>
            <person name="Bleykasten C."/>
            <person name="De Montigny J."/>
            <person name="Jacques N."/>
            <person name="Jung P."/>
            <person name="Lemaire M."/>
            <person name="Mallet S."/>
            <person name="Morel G."/>
            <person name="Richard G.F."/>
            <person name="Sarkar A."/>
            <person name="Savel G."/>
            <person name="Schacherer J."/>
            <person name="Seret M.L."/>
            <person name="Talla E."/>
            <person name="Samson G."/>
            <person name="Jubin C."/>
            <person name="Poulain J."/>
            <person name="Vacherie B."/>
            <person name="Barbe V."/>
            <person name="Pelletier E."/>
            <person name="Sherman D.J."/>
            <person name="Westhof E."/>
            <person name="Weissenbach J."/>
            <person name="Baret P.V."/>
            <person name="Wincker P."/>
            <person name="Gaillardin C."/>
            <person name="Dujon B."/>
            <person name="Souciet J.L."/>
        </authorList>
    </citation>
    <scope>NUCLEOTIDE SEQUENCE [LARGE SCALE GENOMIC DNA]</scope>
    <source>
        <strain evidence="11">CBS 270.75 / DBVPG 7215 / KCTC 17166 / NRRL Y-17582</strain>
    </source>
</reference>
<comment type="catalytic activity">
    <reaction evidence="7 8">
        <text>L-histidinol phosphate + H2O = L-histidinol + phosphate</text>
        <dbReference type="Rhea" id="RHEA:14465"/>
        <dbReference type="ChEBI" id="CHEBI:15377"/>
        <dbReference type="ChEBI" id="CHEBI:43474"/>
        <dbReference type="ChEBI" id="CHEBI:57699"/>
        <dbReference type="ChEBI" id="CHEBI:57980"/>
        <dbReference type="EC" id="3.1.3.15"/>
    </reaction>
</comment>
<dbReference type="RefSeq" id="XP_003645268.1">
    <property type="nucleotide sequence ID" value="XM_003645220.1"/>
</dbReference>
<dbReference type="NCBIfam" id="TIGR01856">
    <property type="entry name" value="hisJ_fam"/>
    <property type="match status" value="1"/>
</dbReference>
<evidence type="ECO:0000256" key="8">
    <source>
        <dbReference type="RuleBase" id="RU366003"/>
    </source>
</evidence>
<dbReference type="Gene3D" id="3.20.20.140">
    <property type="entry name" value="Metal-dependent hydrolases"/>
    <property type="match status" value="1"/>
</dbReference>
<dbReference type="InterPro" id="IPR010140">
    <property type="entry name" value="Histidinol_P_phosphatase_HisJ"/>
</dbReference>
<dbReference type="PANTHER" id="PTHR21039">
    <property type="entry name" value="HISTIDINOL PHOSPHATASE-RELATED"/>
    <property type="match status" value="1"/>
</dbReference>
<comment type="similarity">
    <text evidence="2 8">Belongs to the PHP hydrolase family. HisK subfamily.</text>
</comment>
<dbReference type="eggNOG" id="ENOG502RXUQ">
    <property type="taxonomic scope" value="Eukaryota"/>
</dbReference>
<keyword evidence="11" id="KW-1185">Reference proteome</keyword>
<evidence type="ECO:0000313" key="10">
    <source>
        <dbReference type="EMBL" id="AET38451.1"/>
    </source>
</evidence>
<evidence type="ECO:0000256" key="3">
    <source>
        <dbReference type="ARBA" id="ARBA00013085"/>
    </source>
</evidence>
<feature type="domain" description="PHP" evidence="9">
    <location>
        <begin position="4"/>
        <end position="248"/>
    </location>
</feature>
<proteinExistence type="inferred from homology"/>
<dbReference type="EC" id="3.1.3.15" evidence="3 8"/>
<dbReference type="FunFam" id="3.20.20.140:FF:000088">
    <property type="entry name" value="Histidinol-phosphatase"/>
    <property type="match status" value="1"/>
</dbReference>
<dbReference type="HOGENOM" id="CLU_054611_0_1_1"/>
<evidence type="ECO:0000256" key="1">
    <source>
        <dbReference type="ARBA" id="ARBA00004970"/>
    </source>
</evidence>
<evidence type="ECO:0000256" key="5">
    <source>
        <dbReference type="ARBA" id="ARBA00022801"/>
    </source>
</evidence>
<dbReference type="Pfam" id="PF02811">
    <property type="entry name" value="PHP"/>
    <property type="match status" value="1"/>
</dbReference>
<organism evidence="10 11">
    <name type="scientific">Eremothecium cymbalariae (strain CBS 270.75 / DBVPG 7215 / KCTC 17166 / NRRL Y-17582)</name>
    <name type="common">Yeast</name>
    <dbReference type="NCBI Taxonomy" id="931890"/>
    <lineage>
        <taxon>Eukaryota</taxon>
        <taxon>Fungi</taxon>
        <taxon>Dikarya</taxon>
        <taxon>Ascomycota</taxon>
        <taxon>Saccharomycotina</taxon>
        <taxon>Saccharomycetes</taxon>
        <taxon>Saccharomycetales</taxon>
        <taxon>Saccharomycetaceae</taxon>
        <taxon>Eremothecium</taxon>
    </lineage>
</organism>
<protein>
    <recommendedName>
        <fullName evidence="3 8">Histidinol-phosphatase</fullName>
        <shortName evidence="8">HolPase</shortName>
        <ecNumber evidence="3 8">3.1.3.15</ecNumber>
    </recommendedName>
</protein>
<evidence type="ECO:0000259" key="9">
    <source>
        <dbReference type="Pfam" id="PF02811"/>
    </source>
</evidence>
<dbReference type="GO" id="GO:0000105">
    <property type="term" value="P:L-histidine biosynthetic process"/>
    <property type="evidence" value="ECO:0007669"/>
    <property type="project" value="UniProtKB-UniRule"/>
</dbReference>
<evidence type="ECO:0000313" key="11">
    <source>
        <dbReference type="Proteomes" id="UP000006790"/>
    </source>
</evidence>
<evidence type="ECO:0000256" key="2">
    <source>
        <dbReference type="ARBA" id="ARBA00009152"/>
    </source>
</evidence>
<keyword evidence="6 8" id="KW-0368">Histidine biosynthesis</keyword>
<dbReference type="Proteomes" id="UP000006790">
    <property type="component" value="Chromosome 2"/>
</dbReference>
<dbReference type="EMBL" id="CP002498">
    <property type="protein sequence ID" value="AET38451.1"/>
    <property type="molecule type" value="Genomic_DNA"/>
</dbReference>
<dbReference type="AlphaFoldDB" id="G8JPY8"/>
<comment type="pathway">
    <text evidence="1 8">Amino-acid biosynthesis; L-histidine biosynthesis; L-histidine from 5-phospho-alpha-D-ribose 1-diphosphate: step 8/9.</text>
</comment>